<dbReference type="Pfam" id="PF01037">
    <property type="entry name" value="AsnC_trans_reg"/>
    <property type="match status" value="1"/>
</dbReference>
<dbReference type="PANTHER" id="PTHR30154">
    <property type="entry name" value="LEUCINE-RESPONSIVE REGULATORY PROTEIN"/>
    <property type="match status" value="1"/>
</dbReference>
<keyword evidence="3" id="KW-0804">Transcription</keyword>
<keyword evidence="1" id="KW-0805">Transcription regulation</keyword>
<feature type="domain" description="HTH asnC-type" evidence="4">
    <location>
        <begin position="1"/>
        <end position="77"/>
    </location>
</feature>
<evidence type="ECO:0000256" key="3">
    <source>
        <dbReference type="ARBA" id="ARBA00023163"/>
    </source>
</evidence>
<dbReference type="STRING" id="1454373.ACMU_06265"/>
<dbReference type="AlphaFoldDB" id="A0A037ZLX1"/>
<keyword evidence="6" id="KW-1185">Reference proteome</keyword>
<evidence type="ECO:0000313" key="6">
    <source>
        <dbReference type="Proteomes" id="UP000026249"/>
    </source>
</evidence>
<reference evidence="5 6" key="1">
    <citation type="submission" date="2014-03" db="EMBL/GenBank/DDBJ databases">
        <title>Draft Genome Sequence of Actibacterium mucosum KCTC 23349, a Marine Alphaproteobacterium with Complex Ionic Requirements Isolated from Mediterranean Seawater at Malvarrosa Beach, Valencia, Spain.</title>
        <authorList>
            <person name="Arahal D.R."/>
            <person name="Shao Z."/>
            <person name="Lai Q."/>
            <person name="Pujalte M.J."/>
        </authorList>
    </citation>
    <scope>NUCLEOTIDE SEQUENCE [LARGE SCALE GENOMIC DNA]</scope>
    <source>
        <strain evidence="5 6">KCTC 23349</strain>
    </source>
</reference>
<evidence type="ECO:0000256" key="2">
    <source>
        <dbReference type="ARBA" id="ARBA00023125"/>
    </source>
</evidence>
<dbReference type="PROSITE" id="PS50956">
    <property type="entry name" value="HTH_ASNC_2"/>
    <property type="match status" value="1"/>
</dbReference>
<evidence type="ECO:0000259" key="4">
    <source>
        <dbReference type="PROSITE" id="PS50956"/>
    </source>
</evidence>
<name>A0A037ZLX1_9RHOB</name>
<dbReference type="SUPFAM" id="SSF54909">
    <property type="entry name" value="Dimeric alpha+beta barrel"/>
    <property type="match status" value="1"/>
</dbReference>
<dbReference type="InterPro" id="IPR036390">
    <property type="entry name" value="WH_DNA-bd_sf"/>
</dbReference>
<dbReference type="Gene3D" id="1.10.10.10">
    <property type="entry name" value="Winged helix-like DNA-binding domain superfamily/Winged helix DNA-binding domain"/>
    <property type="match status" value="1"/>
</dbReference>
<dbReference type="InterPro" id="IPR019887">
    <property type="entry name" value="Tscrpt_reg_AsnC/Lrp_C"/>
</dbReference>
<comment type="caution">
    <text evidence="5">The sequence shown here is derived from an EMBL/GenBank/DDBJ whole genome shotgun (WGS) entry which is preliminary data.</text>
</comment>
<dbReference type="PRINTS" id="PR00033">
    <property type="entry name" value="HTHASNC"/>
</dbReference>
<dbReference type="OrthoDB" id="9809462at2"/>
<accession>A0A037ZLX1</accession>
<dbReference type="EMBL" id="JFKE01000002">
    <property type="protein sequence ID" value="KAJ56542.1"/>
    <property type="molecule type" value="Genomic_DNA"/>
</dbReference>
<dbReference type="InterPro" id="IPR000485">
    <property type="entry name" value="AsnC-type_HTH_dom"/>
</dbReference>
<dbReference type="Gene3D" id="3.30.70.920">
    <property type="match status" value="1"/>
</dbReference>
<dbReference type="SMART" id="SM00344">
    <property type="entry name" value="HTH_ASNC"/>
    <property type="match status" value="1"/>
</dbReference>
<dbReference type="GO" id="GO:0043200">
    <property type="term" value="P:response to amino acid"/>
    <property type="evidence" value="ECO:0007669"/>
    <property type="project" value="TreeGrafter"/>
</dbReference>
<proteinExistence type="predicted"/>
<dbReference type="Pfam" id="PF13404">
    <property type="entry name" value="HTH_AsnC-type"/>
    <property type="match status" value="1"/>
</dbReference>
<dbReference type="RefSeq" id="WP_035256669.1">
    <property type="nucleotide sequence ID" value="NZ_JFKE01000002.1"/>
</dbReference>
<dbReference type="GO" id="GO:0005829">
    <property type="term" value="C:cytosol"/>
    <property type="evidence" value="ECO:0007669"/>
    <property type="project" value="TreeGrafter"/>
</dbReference>
<evidence type="ECO:0000256" key="1">
    <source>
        <dbReference type="ARBA" id="ARBA00023015"/>
    </source>
</evidence>
<keyword evidence="2" id="KW-0238">DNA-binding</keyword>
<dbReference type="GO" id="GO:0043565">
    <property type="term" value="F:sequence-specific DNA binding"/>
    <property type="evidence" value="ECO:0007669"/>
    <property type="project" value="InterPro"/>
</dbReference>
<sequence>MDTLDRKIMTQLTEDARVSVSVLARRLDVARTTIQARIERLETSGIIGGYTLRPGPALVKHRLRATVLITIEPRAQPTILTRLRAIDAIIAVHTTSGRFDLLAEAVADTPAALDEVLDEIGQMPGIRGSESLIHLSTKIDRGL</sequence>
<gene>
    <name evidence="5" type="ORF">ACMU_06265</name>
</gene>
<evidence type="ECO:0000313" key="5">
    <source>
        <dbReference type="EMBL" id="KAJ56542.1"/>
    </source>
</evidence>
<protein>
    <submittedName>
        <fullName evidence="5">AsnC family transcriptional regulator</fullName>
    </submittedName>
</protein>
<dbReference type="InterPro" id="IPR019888">
    <property type="entry name" value="Tscrpt_reg_AsnC-like"/>
</dbReference>
<dbReference type="InterPro" id="IPR036388">
    <property type="entry name" value="WH-like_DNA-bd_sf"/>
</dbReference>
<dbReference type="InterPro" id="IPR011008">
    <property type="entry name" value="Dimeric_a/b-barrel"/>
</dbReference>
<dbReference type="PANTHER" id="PTHR30154:SF53">
    <property type="entry name" value="HTH-TYPE TRANSCRIPTIONAL REGULATOR LRPC"/>
    <property type="match status" value="1"/>
</dbReference>
<organism evidence="5 6">
    <name type="scientific">Actibacterium mucosum KCTC 23349</name>
    <dbReference type="NCBI Taxonomy" id="1454373"/>
    <lineage>
        <taxon>Bacteria</taxon>
        <taxon>Pseudomonadati</taxon>
        <taxon>Pseudomonadota</taxon>
        <taxon>Alphaproteobacteria</taxon>
        <taxon>Rhodobacterales</taxon>
        <taxon>Roseobacteraceae</taxon>
        <taxon>Actibacterium</taxon>
    </lineage>
</organism>
<dbReference type="SUPFAM" id="SSF46785">
    <property type="entry name" value="Winged helix' DNA-binding domain"/>
    <property type="match status" value="1"/>
</dbReference>
<dbReference type="Proteomes" id="UP000026249">
    <property type="component" value="Unassembled WGS sequence"/>
</dbReference>